<dbReference type="InterPro" id="IPR036322">
    <property type="entry name" value="WD40_repeat_dom_sf"/>
</dbReference>
<organism evidence="1 2">
    <name type="scientific">Streptomyces lannensis</name>
    <dbReference type="NCBI Taxonomy" id="766498"/>
    <lineage>
        <taxon>Bacteria</taxon>
        <taxon>Bacillati</taxon>
        <taxon>Actinomycetota</taxon>
        <taxon>Actinomycetes</taxon>
        <taxon>Kitasatosporales</taxon>
        <taxon>Streptomycetaceae</taxon>
        <taxon>Streptomyces</taxon>
    </lineage>
</organism>
<evidence type="ECO:0000313" key="2">
    <source>
        <dbReference type="Proteomes" id="UP001501563"/>
    </source>
</evidence>
<reference evidence="2" key="1">
    <citation type="journal article" date="2019" name="Int. J. Syst. Evol. Microbiol.">
        <title>The Global Catalogue of Microorganisms (GCM) 10K type strain sequencing project: providing services to taxonomists for standard genome sequencing and annotation.</title>
        <authorList>
            <consortium name="The Broad Institute Genomics Platform"/>
            <consortium name="The Broad Institute Genome Sequencing Center for Infectious Disease"/>
            <person name="Wu L."/>
            <person name="Ma J."/>
        </authorList>
    </citation>
    <scope>NUCLEOTIDE SEQUENCE [LARGE SCALE GENOMIC DNA]</scope>
    <source>
        <strain evidence="2">JCM 16578</strain>
    </source>
</reference>
<evidence type="ECO:0008006" key="3">
    <source>
        <dbReference type="Google" id="ProtNLM"/>
    </source>
</evidence>
<sequence>MWSAELYADGGPGKAVACPPGGGAVLASANEEGVERLDALTGEELSSPYMEEVSTVWDVDAGVLPGGRHFFVGAGSDVFRWDAVSGDPLGAPLTGHRGLVMAVTAVPGRNGTALIAAGDENGVILRWDPKTGDRIGNPITGSRARIMQITSLFLPTGSTLVFATDFDSTLWRWDASTGESVGEPMSLGSEYPIVASAVVDGGARLFTSGTDNMVREWDAAPAS</sequence>
<name>A0ABP7LHU2_9ACTN</name>
<gene>
    <name evidence="1" type="ORF">GCM10022207_84020</name>
</gene>
<dbReference type="InterPro" id="IPR015943">
    <property type="entry name" value="WD40/YVTN_repeat-like_dom_sf"/>
</dbReference>
<dbReference type="Proteomes" id="UP001501563">
    <property type="component" value="Unassembled WGS sequence"/>
</dbReference>
<dbReference type="InterPro" id="IPR001680">
    <property type="entry name" value="WD40_rpt"/>
</dbReference>
<proteinExistence type="predicted"/>
<dbReference type="SUPFAM" id="SSF50978">
    <property type="entry name" value="WD40 repeat-like"/>
    <property type="match status" value="1"/>
</dbReference>
<dbReference type="EMBL" id="BAAAZA010000049">
    <property type="protein sequence ID" value="GAA3902180.1"/>
    <property type="molecule type" value="Genomic_DNA"/>
</dbReference>
<dbReference type="Gene3D" id="2.130.10.10">
    <property type="entry name" value="YVTN repeat-like/Quinoprotein amine dehydrogenase"/>
    <property type="match status" value="1"/>
</dbReference>
<dbReference type="SMART" id="SM00320">
    <property type="entry name" value="WD40"/>
    <property type="match status" value="3"/>
</dbReference>
<accession>A0ABP7LHU2</accession>
<evidence type="ECO:0000313" key="1">
    <source>
        <dbReference type="EMBL" id="GAA3902180.1"/>
    </source>
</evidence>
<protein>
    <recommendedName>
        <fullName evidence="3">WD40 repeat domain-containing protein</fullName>
    </recommendedName>
</protein>
<comment type="caution">
    <text evidence="1">The sequence shown here is derived from an EMBL/GenBank/DDBJ whole genome shotgun (WGS) entry which is preliminary data.</text>
</comment>
<keyword evidence="2" id="KW-1185">Reference proteome</keyword>